<organism evidence="3">
    <name type="scientific">candidate division WOR-3 bacterium</name>
    <dbReference type="NCBI Taxonomy" id="2052148"/>
    <lineage>
        <taxon>Bacteria</taxon>
        <taxon>Bacteria division WOR-3</taxon>
    </lineage>
</organism>
<sequence length="242" mass="27226">MKALIADLRLNSLYSVTMPFTWQSALTYPILPPSAVIGLLANALQRYRDDNHPLEYLDRLESDIIWAGSRLLSPCVIRSYTMSAITKWQDRLGGKFTNALGRQFAFTRRLQIAAVFQEGRHLDELVPALQTTPLTCGDSESPVTVEGRPRIVDTQDPGNSVVTTRFPAPYSQQTRIEAGNGEVLLMHPRCKKTGRDFNLISFIVPLRQERQVIYPAELTLRLTTEQALRLGADDPGVVIRYQ</sequence>
<evidence type="ECO:0000256" key="1">
    <source>
        <dbReference type="ARBA" id="ARBA00023118"/>
    </source>
</evidence>
<dbReference type="Pfam" id="PF09704">
    <property type="entry name" value="Cas_Cas5d"/>
    <property type="match status" value="1"/>
</dbReference>
<dbReference type="InterPro" id="IPR021124">
    <property type="entry name" value="CRISPR-assoc_prot_Cas5"/>
</dbReference>
<dbReference type="EMBL" id="DSLG01000004">
    <property type="protein sequence ID" value="HEA87203.1"/>
    <property type="molecule type" value="Genomic_DNA"/>
</dbReference>
<dbReference type="NCBIfam" id="TIGR02593">
    <property type="entry name" value="CRISPR_cas5"/>
    <property type="match status" value="1"/>
</dbReference>
<evidence type="ECO:0000313" key="4">
    <source>
        <dbReference type="EMBL" id="HFJ54127.1"/>
    </source>
</evidence>
<accession>A0A7C2B937</accession>
<dbReference type="GO" id="GO:0043571">
    <property type="term" value="P:maintenance of CRISPR repeat elements"/>
    <property type="evidence" value="ECO:0007669"/>
    <property type="project" value="InterPro"/>
</dbReference>
<comment type="caution">
    <text evidence="3">The sequence shown here is derived from an EMBL/GenBank/DDBJ whole genome shotgun (WGS) entry which is preliminary data.</text>
</comment>
<proteinExistence type="predicted"/>
<keyword evidence="1" id="KW-0051">Antiviral defense</keyword>
<protein>
    <submittedName>
        <fullName evidence="3">CRISPR-associated protein Cas5</fullName>
    </submittedName>
</protein>
<reference evidence="3" key="1">
    <citation type="journal article" date="2020" name="mSystems">
        <title>Genome- and Community-Level Interaction Insights into Carbon Utilization and Element Cycling Functions of Hydrothermarchaeota in Hydrothermal Sediment.</title>
        <authorList>
            <person name="Zhou Z."/>
            <person name="Liu Y."/>
            <person name="Xu W."/>
            <person name="Pan J."/>
            <person name="Luo Z.H."/>
            <person name="Li M."/>
        </authorList>
    </citation>
    <scope>NUCLEOTIDE SEQUENCE [LARGE SCALE GENOMIC DNA]</scope>
    <source>
        <strain evidence="3">SpSt-236</strain>
        <strain evidence="2">SpSt-265</strain>
        <strain evidence="4">SpSt-465</strain>
    </source>
</reference>
<dbReference type="AlphaFoldDB" id="A0A7C2B937"/>
<name>A0A7C2B937_UNCW3</name>
<evidence type="ECO:0000313" key="3">
    <source>
        <dbReference type="EMBL" id="HEE18556.1"/>
    </source>
</evidence>
<dbReference type="CDD" id="cd09693">
    <property type="entry name" value="Cas5_I"/>
    <property type="match status" value="1"/>
</dbReference>
<dbReference type="InterPro" id="IPR013422">
    <property type="entry name" value="CRISPR-assoc_prot_Cas5_N"/>
</dbReference>
<dbReference type="EMBL" id="DSKA01000237">
    <property type="protein sequence ID" value="HEE18556.1"/>
    <property type="molecule type" value="Genomic_DNA"/>
</dbReference>
<evidence type="ECO:0000313" key="2">
    <source>
        <dbReference type="EMBL" id="HEA87203.1"/>
    </source>
</evidence>
<gene>
    <name evidence="3" type="primary">cas5</name>
    <name evidence="3" type="ORF">ENP62_03280</name>
    <name evidence="2" type="ORF">ENP94_04240</name>
    <name evidence="4" type="ORF">ENS16_05505</name>
</gene>
<dbReference type="GO" id="GO:0051607">
    <property type="term" value="P:defense response to virus"/>
    <property type="evidence" value="ECO:0007669"/>
    <property type="project" value="UniProtKB-KW"/>
</dbReference>
<dbReference type="EMBL" id="DSTU01000007">
    <property type="protein sequence ID" value="HFJ54127.1"/>
    <property type="molecule type" value="Genomic_DNA"/>
</dbReference>